<keyword evidence="2" id="KW-1185">Reference proteome</keyword>
<protein>
    <submittedName>
        <fullName evidence="1">Unnamed protein product</fullName>
    </submittedName>
</protein>
<name>A0ACB5SVU3_AMBMO</name>
<evidence type="ECO:0000313" key="1">
    <source>
        <dbReference type="EMBL" id="GME74344.1"/>
    </source>
</evidence>
<reference evidence="1" key="1">
    <citation type="submission" date="2023-04" db="EMBL/GenBank/DDBJ databases">
        <title>Ambrosiozyma monospora NBRC 10751.</title>
        <authorList>
            <person name="Ichikawa N."/>
            <person name="Sato H."/>
            <person name="Tonouchi N."/>
        </authorList>
    </citation>
    <scope>NUCLEOTIDE SEQUENCE</scope>
    <source>
        <strain evidence="1">NBRC 10751</strain>
    </source>
</reference>
<organism evidence="1 2">
    <name type="scientific">Ambrosiozyma monospora</name>
    <name type="common">Yeast</name>
    <name type="synonym">Endomycopsis monosporus</name>
    <dbReference type="NCBI Taxonomy" id="43982"/>
    <lineage>
        <taxon>Eukaryota</taxon>
        <taxon>Fungi</taxon>
        <taxon>Dikarya</taxon>
        <taxon>Ascomycota</taxon>
        <taxon>Saccharomycotina</taxon>
        <taxon>Pichiomycetes</taxon>
        <taxon>Pichiales</taxon>
        <taxon>Pichiaceae</taxon>
        <taxon>Ambrosiozyma</taxon>
    </lineage>
</organism>
<dbReference type="EMBL" id="BSXS01000904">
    <property type="protein sequence ID" value="GME74344.1"/>
    <property type="molecule type" value="Genomic_DNA"/>
</dbReference>
<comment type="caution">
    <text evidence="1">The sequence shown here is derived from an EMBL/GenBank/DDBJ whole genome shotgun (WGS) entry which is preliminary data.</text>
</comment>
<sequence>MPFFVKCYYQLQVSLLNKCFISYCPLCSNVKDAAPGGIQQGLFECTAVDRLCTWVTGLDSSKRSPLVLLAGATLKNEELMKPNQFLFCLVKLNCLKFSKIEYRKPNDPPPVILQDRDIALML</sequence>
<evidence type="ECO:0000313" key="2">
    <source>
        <dbReference type="Proteomes" id="UP001165064"/>
    </source>
</evidence>
<proteinExistence type="predicted"/>
<gene>
    <name evidence="1" type="ORF">Amon02_000173300</name>
</gene>
<dbReference type="Proteomes" id="UP001165064">
    <property type="component" value="Unassembled WGS sequence"/>
</dbReference>
<accession>A0ACB5SVU3</accession>